<dbReference type="SUPFAM" id="SSF52058">
    <property type="entry name" value="L domain-like"/>
    <property type="match status" value="1"/>
</dbReference>
<evidence type="ECO:0000256" key="3">
    <source>
        <dbReference type="ARBA" id="ARBA00022737"/>
    </source>
</evidence>
<comment type="caution">
    <text evidence="7">The sequence shown here is derived from an EMBL/GenBank/DDBJ whole genome shotgun (WGS) entry which is preliminary data.</text>
</comment>
<keyword evidence="2" id="KW-0433">Leucine-rich repeat</keyword>
<evidence type="ECO:0000313" key="7">
    <source>
        <dbReference type="EMBL" id="KAI9634990.1"/>
    </source>
</evidence>
<evidence type="ECO:0000256" key="5">
    <source>
        <dbReference type="ARBA" id="ARBA00023460"/>
    </source>
</evidence>
<comment type="similarity">
    <text evidence="5">Belongs to the SDS22 family.</text>
</comment>
<accession>A0AA38H6D9</accession>
<dbReference type="PROSITE" id="PS51450">
    <property type="entry name" value="LRR"/>
    <property type="match status" value="6"/>
</dbReference>
<feature type="compositionally biased region" description="Acidic residues" evidence="6">
    <location>
        <begin position="57"/>
        <end position="75"/>
    </location>
</feature>
<keyword evidence="3" id="KW-0677">Repeat</keyword>
<keyword evidence="4" id="KW-0539">Nucleus</keyword>
<evidence type="ECO:0008006" key="9">
    <source>
        <dbReference type="Google" id="ProtNLM"/>
    </source>
</evidence>
<dbReference type="FunFam" id="3.80.10.10:FF:000055">
    <property type="entry name" value="Protein phosphatase 1 regulatory subunit 7"/>
    <property type="match status" value="1"/>
</dbReference>
<name>A0AA38H6D9_9TREE</name>
<dbReference type="GeneID" id="77729019"/>
<evidence type="ECO:0000313" key="8">
    <source>
        <dbReference type="Proteomes" id="UP001164286"/>
    </source>
</evidence>
<dbReference type="EMBL" id="JAKWFO010000006">
    <property type="protein sequence ID" value="KAI9634990.1"/>
    <property type="molecule type" value="Genomic_DNA"/>
</dbReference>
<keyword evidence="8" id="KW-1185">Reference proteome</keyword>
<organism evidence="7 8">
    <name type="scientific">Dioszegia hungarica</name>
    <dbReference type="NCBI Taxonomy" id="4972"/>
    <lineage>
        <taxon>Eukaryota</taxon>
        <taxon>Fungi</taxon>
        <taxon>Dikarya</taxon>
        <taxon>Basidiomycota</taxon>
        <taxon>Agaricomycotina</taxon>
        <taxon>Tremellomycetes</taxon>
        <taxon>Tremellales</taxon>
        <taxon>Bulleribasidiaceae</taxon>
        <taxon>Dioszegia</taxon>
    </lineage>
</organism>
<dbReference type="Gene3D" id="3.80.10.10">
    <property type="entry name" value="Ribonuclease Inhibitor"/>
    <property type="match status" value="3"/>
</dbReference>
<gene>
    <name evidence="7" type="ORF">MKK02DRAFT_37866</name>
</gene>
<dbReference type="PANTHER" id="PTHR45973">
    <property type="entry name" value="PROTEIN PHOSPHATASE 1 REGULATORY SUBUNIT SDS22-RELATED"/>
    <property type="match status" value="1"/>
</dbReference>
<dbReference type="InterPro" id="IPR025875">
    <property type="entry name" value="Leu-rich_rpt_4"/>
</dbReference>
<evidence type="ECO:0000256" key="1">
    <source>
        <dbReference type="ARBA" id="ARBA00004123"/>
    </source>
</evidence>
<dbReference type="Proteomes" id="UP001164286">
    <property type="component" value="Unassembled WGS sequence"/>
</dbReference>
<dbReference type="InterPro" id="IPR032675">
    <property type="entry name" value="LRR_dom_sf"/>
</dbReference>
<dbReference type="PANTHER" id="PTHR45973:SF23">
    <property type="entry name" value="PROTEIN PHOSPHATASE 1 REGULATORY SUBUNIT 7"/>
    <property type="match status" value="1"/>
</dbReference>
<dbReference type="RefSeq" id="XP_052944767.1">
    <property type="nucleotide sequence ID" value="XM_053089814.1"/>
</dbReference>
<dbReference type="Pfam" id="PF12799">
    <property type="entry name" value="LRR_4"/>
    <property type="match status" value="3"/>
</dbReference>
<dbReference type="InterPro" id="IPR001611">
    <property type="entry name" value="Leu-rich_rpt"/>
</dbReference>
<evidence type="ECO:0000256" key="2">
    <source>
        <dbReference type="ARBA" id="ARBA00022614"/>
    </source>
</evidence>
<sequence length="385" mass="43282">MSDPAASSSTATGSDLPENDTNGIQEPKAPDVEAPKPAKPRARLGPMEIVQLPGSDSEPEDDDDTAVNTEEEADEDLLRDFPDDAEDIHLQHSRLKSENLLPLNFPRFGKHLKRLCLRQNAIASPLPEGVFEGLEVLDELDLYDNRLGPVVEDEEVKGCPNLISLDFSFNNLRHPPTLPSQTRLKILYLVQNKINQVEAGQLDWCSSTLTSIELGGNRLRRIENLEVLTRLEELWLGKNKIRTLENLDAFSNLKILSIQSNRITKMEGLDGLVNLEELYLSHNGLKKIEGLEKNLKLRTLDIGNNMIEEIEGISHLTELEEFWANNNQIPNLRALDTQLAHISTLQTVYLEHNPCQTNDPGGYRRKIILALPQVQQVDATFVRQS</sequence>
<dbReference type="SMART" id="SM00369">
    <property type="entry name" value="LRR_TYP"/>
    <property type="match status" value="4"/>
</dbReference>
<evidence type="ECO:0000256" key="4">
    <source>
        <dbReference type="ARBA" id="ARBA00023242"/>
    </source>
</evidence>
<protein>
    <recommendedName>
        <fullName evidence="9">Protein phosphatase 1 regulatory subunit 7</fullName>
    </recommendedName>
</protein>
<reference evidence="7" key="1">
    <citation type="journal article" date="2022" name="G3 (Bethesda)">
        <title>High quality genome of the basidiomycete yeast Dioszegia hungarica PDD-24b-2 isolated from cloud water.</title>
        <authorList>
            <person name="Jarrige D."/>
            <person name="Haridas S."/>
            <person name="Bleykasten-Grosshans C."/>
            <person name="Joly M."/>
            <person name="Nadalig T."/>
            <person name="Sancelme M."/>
            <person name="Vuilleumier S."/>
            <person name="Grigoriev I.V."/>
            <person name="Amato P."/>
            <person name="Bringel F."/>
        </authorList>
    </citation>
    <scope>NUCLEOTIDE SEQUENCE</scope>
    <source>
        <strain evidence="7">PDD-24b-2</strain>
    </source>
</reference>
<dbReference type="InterPro" id="IPR003591">
    <property type="entry name" value="Leu-rich_rpt_typical-subtyp"/>
</dbReference>
<dbReference type="GO" id="GO:0005634">
    <property type="term" value="C:nucleus"/>
    <property type="evidence" value="ECO:0007669"/>
    <property type="project" value="UniProtKB-SubCell"/>
</dbReference>
<dbReference type="SMART" id="SM00365">
    <property type="entry name" value="LRR_SD22"/>
    <property type="match status" value="8"/>
</dbReference>
<feature type="compositionally biased region" description="Polar residues" evidence="6">
    <location>
        <begin position="1"/>
        <end position="24"/>
    </location>
</feature>
<dbReference type="AlphaFoldDB" id="A0AA38H6D9"/>
<evidence type="ECO:0000256" key="6">
    <source>
        <dbReference type="SAM" id="MobiDB-lite"/>
    </source>
</evidence>
<proteinExistence type="inferred from homology"/>
<comment type="subcellular location">
    <subcellularLocation>
        <location evidence="1">Nucleus</location>
    </subcellularLocation>
</comment>
<feature type="region of interest" description="Disordered" evidence="6">
    <location>
        <begin position="1"/>
        <end position="79"/>
    </location>
</feature>
<dbReference type="InterPro" id="IPR050576">
    <property type="entry name" value="Cilia_flagella_integrity"/>
</dbReference>